<evidence type="ECO:0000313" key="3">
    <source>
        <dbReference type="EMBL" id="ENZ11567.1"/>
    </source>
</evidence>
<dbReference type="SUPFAM" id="SSF52540">
    <property type="entry name" value="P-loop containing nucleoside triphosphate hydrolases"/>
    <property type="match status" value="1"/>
</dbReference>
<evidence type="ECO:0000313" key="4">
    <source>
        <dbReference type="Proteomes" id="UP000013085"/>
    </source>
</evidence>
<accession>A0A0E2H745</accession>
<evidence type="ECO:0000259" key="2">
    <source>
        <dbReference type="Pfam" id="PF13635"/>
    </source>
</evidence>
<comment type="caution">
    <text evidence="3">The sequence shown here is derived from an EMBL/GenBank/DDBJ whole genome shotgun (WGS) entry which is preliminary data.</text>
</comment>
<name>A0A0E2H745_9FIRM</name>
<dbReference type="InterPro" id="IPR025420">
    <property type="entry name" value="DUF4143"/>
</dbReference>
<dbReference type="InterPro" id="IPR027417">
    <property type="entry name" value="P-loop_NTPase"/>
</dbReference>
<evidence type="ECO:0000259" key="1">
    <source>
        <dbReference type="Pfam" id="PF13173"/>
    </source>
</evidence>
<feature type="domain" description="DUF4143" evidence="2">
    <location>
        <begin position="197"/>
        <end position="334"/>
    </location>
</feature>
<sequence>MIERNEYLKNLISFKDKNLIKVITGIRRCGKSTMFELYQSYLKENGVEEEQIITVNLEDGDYRGIRTSEKLYQYVESKLVKSNKNYVFLDEVQQVENFQEAVDWLYVKKNVDLYITGSNAFLLSGELATLLSGRYVEIKMFPLSFKEYISAYPGNTNTGALYMNYLQNSSFPGALELARKQDIRVYLEGIYNTILLKDIVTRKKISDPSMLQSVVEFMFDNIGNMYSSTKIANAMTSSGRKISVPTVENYLSALCDSFILYKVGRYDIKGKQYLATGAKYYVADIGLRYFILGTKQADMGHILENIVYLELIRRGYEVHIGKVGDAEVDFIAIGAEGEEYYQVSQTVLEEQTLKRELSSLDAIKDHNPKYLLTMDYTPLTSYNGIKQVNVLEWLLKK</sequence>
<organism evidence="3 4">
    <name type="scientific">[Clostridium] clostridioforme 90A8</name>
    <dbReference type="NCBI Taxonomy" id="999408"/>
    <lineage>
        <taxon>Bacteria</taxon>
        <taxon>Bacillati</taxon>
        <taxon>Bacillota</taxon>
        <taxon>Clostridia</taxon>
        <taxon>Lachnospirales</taxon>
        <taxon>Lachnospiraceae</taxon>
        <taxon>Enterocloster</taxon>
    </lineage>
</organism>
<dbReference type="EMBL" id="AGYR01000042">
    <property type="protein sequence ID" value="ENZ11567.1"/>
    <property type="molecule type" value="Genomic_DNA"/>
</dbReference>
<dbReference type="PANTHER" id="PTHR33295">
    <property type="entry name" value="ATPASE"/>
    <property type="match status" value="1"/>
</dbReference>
<dbReference type="AlphaFoldDB" id="A0A0E2H745"/>
<dbReference type="RefSeq" id="WP_002593895.1">
    <property type="nucleotide sequence ID" value="NZ_KB850981.1"/>
</dbReference>
<dbReference type="PANTHER" id="PTHR33295:SF20">
    <property type="entry name" value="ATPASE"/>
    <property type="match status" value="1"/>
</dbReference>
<dbReference type="Proteomes" id="UP000013085">
    <property type="component" value="Unassembled WGS sequence"/>
</dbReference>
<proteinExistence type="predicted"/>
<dbReference type="Pfam" id="PF13635">
    <property type="entry name" value="DUF4143"/>
    <property type="match status" value="1"/>
</dbReference>
<dbReference type="PATRIC" id="fig|999408.3.peg.4189"/>
<feature type="domain" description="AAA" evidence="1">
    <location>
        <begin position="18"/>
        <end position="148"/>
    </location>
</feature>
<gene>
    <name evidence="3" type="ORF">HMPREF1090_03922</name>
</gene>
<dbReference type="InterPro" id="IPR041682">
    <property type="entry name" value="AAA_14"/>
</dbReference>
<dbReference type="HOGENOM" id="CLU_041527_1_1_9"/>
<protein>
    <recommendedName>
        <fullName evidence="5">ATPase</fullName>
    </recommendedName>
</protein>
<dbReference type="Pfam" id="PF13173">
    <property type="entry name" value="AAA_14"/>
    <property type="match status" value="1"/>
</dbReference>
<evidence type="ECO:0008006" key="5">
    <source>
        <dbReference type="Google" id="ProtNLM"/>
    </source>
</evidence>
<reference evidence="3 4" key="1">
    <citation type="submission" date="2013-01" db="EMBL/GenBank/DDBJ databases">
        <title>The Genome Sequence of Clostridium clostridioforme 90A8.</title>
        <authorList>
            <consortium name="The Broad Institute Genome Sequencing Platform"/>
            <person name="Earl A."/>
            <person name="Ward D."/>
            <person name="Feldgarden M."/>
            <person name="Gevers D."/>
            <person name="Courvalin P."/>
            <person name="Lambert T."/>
            <person name="Walker B."/>
            <person name="Young S.K."/>
            <person name="Zeng Q."/>
            <person name="Gargeya S."/>
            <person name="Fitzgerald M."/>
            <person name="Haas B."/>
            <person name="Abouelleil A."/>
            <person name="Alvarado L."/>
            <person name="Arachchi H.M."/>
            <person name="Berlin A.M."/>
            <person name="Chapman S.B."/>
            <person name="Dewar J."/>
            <person name="Goldberg J."/>
            <person name="Griggs A."/>
            <person name="Gujja S."/>
            <person name="Hansen M."/>
            <person name="Howarth C."/>
            <person name="Imamovic A."/>
            <person name="Larimer J."/>
            <person name="McCowan C."/>
            <person name="Murphy C."/>
            <person name="Neiman D."/>
            <person name="Pearson M."/>
            <person name="Priest M."/>
            <person name="Roberts A."/>
            <person name="Saif S."/>
            <person name="Shea T."/>
            <person name="Sisk P."/>
            <person name="Sykes S."/>
            <person name="Wortman J."/>
            <person name="Nusbaum C."/>
            <person name="Birren B."/>
        </authorList>
    </citation>
    <scope>NUCLEOTIDE SEQUENCE [LARGE SCALE GENOMIC DNA]</scope>
    <source>
        <strain evidence="3 4">90A8</strain>
    </source>
</reference>